<dbReference type="InterPro" id="IPR004323">
    <property type="entry name" value="Ion_tolerance_CutA"/>
</dbReference>
<reference evidence="3" key="1">
    <citation type="journal article" date="2019" name="Int. J. Syst. Evol. Microbiol.">
        <title>The Global Catalogue of Microorganisms (GCM) 10K type strain sequencing project: providing services to taxonomists for standard genome sequencing and annotation.</title>
        <authorList>
            <consortium name="The Broad Institute Genomics Platform"/>
            <consortium name="The Broad Institute Genome Sequencing Center for Infectious Disease"/>
            <person name="Wu L."/>
            <person name="Ma J."/>
        </authorList>
    </citation>
    <scope>NUCLEOTIDE SEQUENCE [LARGE SCALE GENOMIC DNA]</scope>
    <source>
        <strain evidence="3">NBRC 108723</strain>
    </source>
</reference>
<accession>A0ABQ6F1U7</accession>
<keyword evidence="3" id="KW-1185">Reference proteome</keyword>
<dbReference type="SUPFAM" id="SSF54913">
    <property type="entry name" value="GlnB-like"/>
    <property type="match status" value="1"/>
</dbReference>
<dbReference type="InterPro" id="IPR011322">
    <property type="entry name" value="N-reg_PII-like_a/b"/>
</dbReference>
<evidence type="ECO:0000313" key="2">
    <source>
        <dbReference type="EMBL" id="GLT19229.1"/>
    </source>
</evidence>
<comment type="caution">
    <text evidence="2">The sequence shown here is derived from an EMBL/GenBank/DDBJ whole genome shotgun (WGS) entry which is preliminary data.</text>
</comment>
<gene>
    <name evidence="2" type="ORF">GCM10007938_30110</name>
</gene>
<dbReference type="Proteomes" id="UP001157138">
    <property type="component" value="Unassembled WGS sequence"/>
</dbReference>
<dbReference type="InterPro" id="IPR015867">
    <property type="entry name" value="N-reg_PII/ATP_PRibTrfase_C"/>
</dbReference>
<proteinExistence type="inferred from homology"/>
<dbReference type="Gene3D" id="3.30.70.120">
    <property type="match status" value="1"/>
</dbReference>
<comment type="similarity">
    <text evidence="1">Belongs to the CutA family.</text>
</comment>
<dbReference type="PANTHER" id="PTHR23419:SF8">
    <property type="entry name" value="FI09726P"/>
    <property type="match status" value="1"/>
</dbReference>
<dbReference type="RefSeq" id="WP_284193090.1">
    <property type="nucleotide sequence ID" value="NZ_BSPW01000068.1"/>
</dbReference>
<name>A0ABQ6F1U7_9VIBR</name>
<evidence type="ECO:0000256" key="1">
    <source>
        <dbReference type="ARBA" id="ARBA00010169"/>
    </source>
</evidence>
<dbReference type="PANTHER" id="PTHR23419">
    <property type="entry name" value="DIVALENT CATION TOLERANCE CUTA-RELATED"/>
    <property type="match status" value="1"/>
</dbReference>
<dbReference type="EMBL" id="BSPW01000068">
    <property type="protein sequence ID" value="GLT19229.1"/>
    <property type="molecule type" value="Genomic_DNA"/>
</dbReference>
<sequence length="106" mass="12220">MKEQFCIVLTTIDSPDQAKKMTQMALESELAACVQSMPIQSSYRWQGKVCHDNEMLLIFKTKVSCYEKLEEAITSTHSYELPEVIKIPITGGYHPYLLWLEQTTRC</sequence>
<dbReference type="Pfam" id="PF03091">
    <property type="entry name" value="CutA1"/>
    <property type="match status" value="1"/>
</dbReference>
<evidence type="ECO:0000313" key="3">
    <source>
        <dbReference type="Proteomes" id="UP001157138"/>
    </source>
</evidence>
<protein>
    <submittedName>
        <fullName evidence="2">Divalent-cation tolerance protein CutA</fullName>
    </submittedName>
</protein>
<organism evidence="2 3">
    <name type="scientific">Vibrio zhanjiangensis</name>
    <dbReference type="NCBI Taxonomy" id="1046128"/>
    <lineage>
        <taxon>Bacteria</taxon>
        <taxon>Pseudomonadati</taxon>
        <taxon>Pseudomonadota</taxon>
        <taxon>Gammaproteobacteria</taxon>
        <taxon>Vibrionales</taxon>
        <taxon>Vibrionaceae</taxon>
        <taxon>Vibrio</taxon>
    </lineage>
</organism>